<protein>
    <recommendedName>
        <fullName evidence="1">Ras-associating domain-containing protein</fullName>
    </recommendedName>
</protein>
<reference evidence="2 3" key="1">
    <citation type="submission" date="2024-11" db="EMBL/GenBank/DDBJ databases">
        <title>Chromosome-level genome assembly of the freshwater bivalve Anodonta woodiana.</title>
        <authorList>
            <person name="Chen X."/>
        </authorList>
    </citation>
    <scope>NUCLEOTIDE SEQUENCE [LARGE SCALE GENOMIC DNA]</scope>
    <source>
        <strain evidence="2">MN2024</strain>
        <tissue evidence="2">Gills</tissue>
    </source>
</reference>
<dbReference type="PANTHER" id="PTHR15286:SF6">
    <property type="entry name" value="GH01133P"/>
    <property type="match status" value="1"/>
</dbReference>
<evidence type="ECO:0000313" key="2">
    <source>
        <dbReference type="EMBL" id="KAL3841698.1"/>
    </source>
</evidence>
<dbReference type="InterPro" id="IPR033593">
    <property type="entry name" value="N-RASSF"/>
</dbReference>
<dbReference type="InterPro" id="IPR000159">
    <property type="entry name" value="RA_dom"/>
</dbReference>
<accession>A0ABD3U0E8</accession>
<dbReference type="Pfam" id="PF21712">
    <property type="entry name" value="RASSF8-10_RA"/>
    <property type="match status" value="1"/>
</dbReference>
<dbReference type="EMBL" id="JBJQND010000017">
    <property type="protein sequence ID" value="KAL3841698.1"/>
    <property type="molecule type" value="Genomic_DNA"/>
</dbReference>
<dbReference type="SMART" id="SM00314">
    <property type="entry name" value="RA"/>
    <property type="match status" value="1"/>
</dbReference>
<sequence length="412" mass="46131">MELKVWVDGIKRVVCGVTDNTTCQDIVIALAHAMGQTGRFTLIEKWRDNERPLSPSECPLKVLQKWGEFANEVQLTLLRSDTKEVKKDGYKNQVKDRFTHNFTPPPKHPEVSVKRSLTFSGAHTSNIHNHLYNGIPTQGPSKKMLTITHNQERLTQNGEYLPDSSSVSFQNSSLSGILPKSSSNSLNPILTQKTGIGSEPPSLRPPQISNQNLTQLISLSSNIPSSRNKMEPDGAVLSMVQRRTSAFQTVKQRMHNTNIYPELARQPAVNNDISVPVYSVTSVPGSGIETPKPEVEEYDLDSNFPDVVKDSNRDVVIEEYKIPGRHVLKRRQEEEELLRTKEHQEKAKLCHLVACQLERIRLQSTQLEILEKVVLKVLEGRLSPHLGGKNTKLPASLSIIAIPTKNPNGVWV</sequence>
<dbReference type="PROSITE" id="PS50200">
    <property type="entry name" value="RA"/>
    <property type="match status" value="1"/>
</dbReference>
<proteinExistence type="predicted"/>
<evidence type="ECO:0000313" key="3">
    <source>
        <dbReference type="Proteomes" id="UP001634394"/>
    </source>
</evidence>
<organism evidence="2 3">
    <name type="scientific">Sinanodonta woodiana</name>
    <name type="common">Chinese pond mussel</name>
    <name type="synonym">Anodonta woodiana</name>
    <dbReference type="NCBI Taxonomy" id="1069815"/>
    <lineage>
        <taxon>Eukaryota</taxon>
        <taxon>Metazoa</taxon>
        <taxon>Spiralia</taxon>
        <taxon>Lophotrochozoa</taxon>
        <taxon>Mollusca</taxon>
        <taxon>Bivalvia</taxon>
        <taxon>Autobranchia</taxon>
        <taxon>Heteroconchia</taxon>
        <taxon>Palaeoheterodonta</taxon>
        <taxon>Unionida</taxon>
        <taxon>Unionoidea</taxon>
        <taxon>Unionidae</taxon>
        <taxon>Unioninae</taxon>
        <taxon>Sinanodonta</taxon>
    </lineage>
</organism>
<dbReference type="SUPFAM" id="SSF54236">
    <property type="entry name" value="Ubiquitin-like"/>
    <property type="match status" value="1"/>
</dbReference>
<dbReference type="Proteomes" id="UP001634394">
    <property type="component" value="Unassembled WGS sequence"/>
</dbReference>
<evidence type="ECO:0000259" key="1">
    <source>
        <dbReference type="PROSITE" id="PS50200"/>
    </source>
</evidence>
<feature type="domain" description="Ras-associating" evidence="1">
    <location>
        <begin position="1"/>
        <end position="82"/>
    </location>
</feature>
<dbReference type="AlphaFoldDB" id="A0ABD3U0E8"/>
<gene>
    <name evidence="2" type="ORF">ACJMK2_019806</name>
</gene>
<dbReference type="PANTHER" id="PTHR15286">
    <property type="entry name" value="RAS-ASSOCIATING DOMAIN CONTAINING PROTEIN"/>
    <property type="match status" value="1"/>
</dbReference>
<comment type="caution">
    <text evidence="2">The sequence shown here is derived from an EMBL/GenBank/DDBJ whole genome shotgun (WGS) entry which is preliminary data.</text>
</comment>
<dbReference type="InterPro" id="IPR029071">
    <property type="entry name" value="Ubiquitin-like_domsf"/>
</dbReference>
<keyword evidence="3" id="KW-1185">Reference proteome</keyword>
<dbReference type="InterPro" id="IPR048945">
    <property type="entry name" value="RASSF8/10_RA"/>
</dbReference>
<name>A0ABD3U0E8_SINWO</name>
<dbReference type="Gene3D" id="3.10.20.90">
    <property type="entry name" value="Phosphatidylinositol 3-kinase Catalytic Subunit, Chain A, domain 1"/>
    <property type="match status" value="1"/>
</dbReference>